<evidence type="ECO:0000256" key="1">
    <source>
        <dbReference type="ARBA" id="ARBA00022741"/>
    </source>
</evidence>
<name>X6PC89_RETFI</name>
<dbReference type="GO" id="GO:0005874">
    <property type="term" value="C:microtubule"/>
    <property type="evidence" value="ECO:0007669"/>
    <property type="project" value="TreeGrafter"/>
</dbReference>
<evidence type="ECO:0008006" key="9">
    <source>
        <dbReference type="Google" id="ProtNLM"/>
    </source>
</evidence>
<dbReference type="GO" id="GO:0016020">
    <property type="term" value="C:membrane"/>
    <property type="evidence" value="ECO:0007669"/>
    <property type="project" value="TreeGrafter"/>
</dbReference>
<dbReference type="InterPro" id="IPR020850">
    <property type="entry name" value="GED_dom"/>
</dbReference>
<dbReference type="Gene3D" id="1.20.120.1240">
    <property type="entry name" value="Dynamin, middle domain"/>
    <property type="match status" value="2"/>
</dbReference>
<evidence type="ECO:0000256" key="2">
    <source>
        <dbReference type="ARBA" id="ARBA00023134"/>
    </source>
</evidence>
<dbReference type="Pfam" id="PF00350">
    <property type="entry name" value="Dynamin_N"/>
    <property type="match status" value="1"/>
</dbReference>
<dbReference type="SMART" id="SM00053">
    <property type="entry name" value="DYNc"/>
    <property type="match status" value="1"/>
</dbReference>
<feature type="domain" description="GED" evidence="5">
    <location>
        <begin position="796"/>
        <end position="887"/>
    </location>
</feature>
<keyword evidence="2 3" id="KW-0342">GTP-binding</keyword>
<keyword evidence="1 3" id="KW-0547">Nucleotide-binding</keyword>
<gene>
    <name evidence="7" type="ORF">RFI_00927</name>
</gene>
<evidence type="ECO:0000256" key="3">
    <source>
        <dbReference type="RuleBase" id="RU003932"/>
    </source>
</evidence>
<dbReference type="CDD" id="cd08771">
    <property type="entry name" value="DLP_1"/>
    <property type="match status" value="1"/>
</dbReference>
<dbReference type="PRINTS" id="PR00195">
    <property type="entry name" value="DYNAMIN"/>
</dbReference>
<dbReference type="AlphaFoldDB" id="X6PC89"/>
<feature type="compositionally biased region" description="Low complexity" evidence="4">
    <location>
        <begin position="98"/>
        <end position="121"/>
    </location>
</feature>
<feature type="compositionally biased region" description="Polar residues" evidence="4">
    <location>
        <begin position="742"/>
        <end position="785"/>
    </location>
</feature>
<keyword evidence="8" id="KW-1185">Reference proteome</keyword>
<organism evidence="7 8">
    <name type="scientific">Reticulomyxa filosa</name>
    <dbReference type="NCBI Taxonomy" id="46433"/>
    <lineage>
        <taxon>Eukaryota</taxon>
        <taxon>Sar</taxon>
        <taxon>Rhizaria</taxon>
        <taxon>Retaria</taxon>
        <taxon>Foraminifera</taxon>
        <taxon>Monothalamids</taxon>
        <taxon>Reticulomyxidae</taxon>
        <taxon>Reticulomyxa</taxon>
    </lineage>
</organism>
<feature type="compositionally biased region" description="Low complexity" evidence="4">
    <location>
        <begin position="625"/>
        <end position="653"/>
    </location>
</feature>
<comment type="similarity">
    <text evidence="3">Belongs to the TRAFAC class dynamin-like GTPase superfamily. Dynamin/Fzo/YdjA family.</text>
</comment>
<proteinExistence type="inferred from homology"/>
<comment type="caution">
    <text evidence="7">The sequence shown here is derived from an EMBL/GenBank/DDBJ whole genome shotgun (WGS) entry which is preliminary data.</text>
</comment>
<dbReference type="Gene3D" id="3.40.50.300">
    <property type="entry name" value="P-loop containing nucleotide triphosphate hydrolases"/>
    <property type="match status" value="1"/>
</dbReference>
<feature type="compositionally biased region" description="Basic and acidic residues" evidence="4">
    <location>
        <begin position="730"/>
        <end position="741"/>
    </location>
</feature>
<dbReference type="PROSITE" id="PS51388">
    <property type="entry name" value="GED"/>
    <property type="match status" value="1"/>
</dbReference>
<evidence type="ECO:0000313" key="7">
    <source>
        <dbReference type="EMBL" id="ETO36135.1"/>
    </source>
</evidence>
<dbReference type="PANTHER" id="PTHR11566:SF21">
    <property type="entry name" value="DYNAMIN RELATED PROTEIN 1, ISOFORM A"/>
    <property type="match status" value="1"/>
</dbReference>
<dbReference type="Pfam" id="PF02212">
    <property type="entry name" value="GED"/>
    <property type="match status" value="1"/>
</dbReference>
<dbReference type="PANTHER" id="PTHR11566">
    <property type="entry name" value="DYNAMIN"/>
    <property type="match status" value="1"/>
</dbReference>
<dbReference type="GO" id="GO:0005737">
    <property type="term" value="C:cytoplasm"/>
    <property type="evidence" value="ECO:0007669"/>
    <property type="project" value="TreeGrafter"/>
</dbReference>
<accession>X6PC89</accession>
<feature type="compositionally biased region" description="Polar residues" evidence="4">
    <location>
        <begin position="80"/>
        <end position="90"/>
    </location>
</feature>
<dbReference type="InterPro" id="IPR019762">
    <property type="entry name" value="Dynamin_GTPase_CS"/>
</dbReference>
<dbReference type="GO" id="GO:0005525">
    <property type="term" value="F:GTP binding"/>
    <property type="evidence" value="ECO:0007669"/>
    <property type="project" value="UniProtKB-KW"/>
</dbReference>
<dbReference type="OMA" id="KICHNCG"/>
<dbReference type="InterPro" id="IPR003130">
    <property type="entry name" value="GED"/>
</dbReference>
<evidence type="ECO:0000313" key="8">
    <source>
        <dbReference type="Proteomes" id="UP000023152"/>
    </source>
</evidence>
<feature type="region of interest" description="Disordered" evidence="4">
    <location>
        <begin position="623"/>
        <end position="785"/>
    </location>
</feature>
<dbReference type="GO" id="GO:0008017">
    <property type="term" value="F:microtubule binding"/>
    <property type="evidence" value="ECO:0007669"/>
    <property type="project" value="TreeGrafter"/>
</dbReference>
<feature type="compositionally biased region" description="Low complexity" evidence="4">
    <location>
        <begin position="670"/>
        <end position="690"/>
    </location>
</feature>
<evidence type="ECO:0000259" key="6">
    <source>
        <dbReference type="PROSITE" id="PS51718"/>
    </source>
</evidence>
<dbReference type="PROSITE" id="PS00410">
    <property type="entry name" value="G_DYNAMIN_1"/>
    <property type="match status" value="1"/>
</dbReference>
<dbReference type="InterPro" id="IPR045063">
    <property type="entry name" value="Dynamin_N"/>
</dbReference>
<feature type="region of interest" description="Disordered" evidence="4">
    <location>
        <begin position="80"/>
        <end position="121"/>
    </location>
</feature>
<dbReference type="Proteomes" id="UP000023152">
    <property type="component" value="Unassembled WGS sequence"/>
</dbReference>
<protein>
    <recommendedName>
        <fullName evidence="9">Dynamin GTPase</fullName>
    </recommendedName>
</protein>
<sequence>MCLPRWDISRLTYHRLQWWAVKYDHIKKKTRKLPGISNIQKKKLYSVGKSSVLENIVGRDFLPRGTDIVTRRPLILQLINTSKPRPSTSSSDDEKSEQLITSSQSSSLQSPSQQSSSTQSLLSESSEANLEWGEFLHIKNKRFYDFNDIRKEIEKETDRVAPSKAVSEEPISLKIYSPKVLNLTLVDLPGLTKVAVGNQPENIEQIIGDLVYSFIKRPKCLILAVSAATSDLATSDGLQMALRIDPKGVRTLGVITKLDLMDQGTDAMKVLNGEVIPLQLGYVGVINRSQQNINDQLHITDALKNEERFFKNHPAYRNIAHLCGIPYLAKRLNQILINHIKASLPLLKDEINKSIADMQNELASYGEPFSAKEKNKGALLLQLISKFSDNFNSAIDGSGVMMLSRHNNNNFSSSSSSGFSNDLSVGSKHSSNATGDLFGGARILYIFRTEFQKNLSFVKPFDELSDDFILNSMRNASGIRSSLFIPEMCFENLVKIQIEKLRRPCINCVEMVFEELKRINGQCQTSSLKKKTIYIYVYLLDWNNTYTTLHNIYMLCVCIPQQDIGRFPKFRSALSDCVIDMLKKHLEPCRVFVNQLIDIELAYINTNHPDFISMDDVFNEFKNNSKSNASSGGQSQQQPQLQSSEQLQMQSSSRTTQLAGTANFSSNYTNGSLQSQNQSSSSNPSASQGSKTQPQPPSAQPPKAKKQAEPGLFSFGMLGMGGGGRANGPTDDRNEREKDKQSMTSSSADVQSANPFEQASVDRQNPYQLTTNSSPYFQPNPSRFQNKPTQRELLELLVIKRFIQSYFEIVKKNITDIVPKSIMQMLINLSKERLQQYLALTLYKEDKFEDLLSENPEIAKKRKQANHLLMVLRKAMNIINEVNDYRSNLSD</sequence>
<dbReference type="InterPro" id="IPR022812">
    <property type="entry name" value="Dynamin"/>
</dbReference>
<dbReference type="SMART" id="SM00302">
    <property type="entry name" value="GED"/>
    <property type="match status" value="1"/>
</dbReference>
<dbReference type="InterPro" id="IPR000375">
    <property type="entry name" value="Dynamin_stalk"/>
</dbReference>
<feature type="compositionally biased region" description="Polar residues" evidence="4">
    <location>
        <begin position="654"/>
        <end position="669"/>
    </location>
</feature>
<dbReference type="InterPro" id="IPR001401">
    <property type="entry name" value="Dynamin_GTPase"/>
</dbReference>
<dbReference type="GO" id="GO:0003924">
    <property type="term" value="F:GTPase activity"/>
    <property type="evidence" value="ECO:0007669"/>
    <property type="project" value="InterPro"/>
</dbReference>
<dbReference type="InterPro" id="IPR027417">
    <property type="entry name" value="P-loop_NTPase"/>
</dbReference>
<dbReference type="OrthoDB" id="5061070at2759"/>
<feature type="domain" description="Dynamin-type G" evidence="6">
    <location>
        <begin position="33"/>
        <end position="345"/>
    </location>
</feature>
<dbReference type="InterPro" id="IPR030381">
    <property type="entry name" value="G_DYNAMIN_dom"/>
</dbReference>
<dbReference type="Pfam" id="PF01031">
    <property type="entry name" value="Dynamin_M"/>
    <property type="match status" value="2"/>
</dbReference>
<reference evidence="7 8" key="1">
    <citation type="journal article" date="2013" name="Curr. Biol.">
        <title>The Genome of the Foraminiferan Reticulomyxa filosa.</title>
        <authorList>
            <person name="Glockner G."/>
            <person name="Hulsmann N."/>
            <person name="Schleicher M."/>
            <person name="Noegel A.A."/>
            <person name="Eichinger L."/>
            <person name="Gallinger C."/>
            <person name="Pawlowski J."/>
            <person name="Sierra R."/>
            <person name="Euteneuer U."/>
            <person name="Pillet L."/>
            <person name="Moustafa A."/>
            <person name="Platzer M."/>
            <person name="Groth M."/>
            <person name="Szafranski K."/>
            <person name="Schliwa M."/>
        </authorList>
    </citation>
    <scope>NUCLEOTIDE SEQUENCE [LARGE SCALE GENOMIC DNA]</scope>
</reference>
<evidence type="ECO:0000259" key="5">
    <source>
        <dbReference type="PROSITE" id="PS51388"/>
    </source>
</evidence>
<evidence type="ECO:0000256" key="4">
    <source>
        <dbReference type="SAM" id="MobiDB-lite"/>
    </source>
</evidence>
<dbReference type="PROSITE" id="PS51718">
    <property type="entry name" value="G_DYNAMIN_2"/>
    <property type="match status" value="1"/>
</dbReference>
<dbReference type="EMBL" id="ASPP01000970">
    <property type="protein sequence ID" value="ETO36135.1"/>
    <property type="molecule type" value="Genomic_DNA"/>
</dbReference>
<dbReference type="SUPFAM" id="SSF52540">
    <property type="entry name" value="P-loop containing nucleoside triphosphate hydrolases"/>
    <property type="match status" value="1"/>
</dbReference>